<dbReference type="FunFam" id="2.10.25.10:FF:000038">
    <property type="entry name" value="Fibrillin 2"/>
    <property type="match status" value="1"/>
</dbReference>
<evidence type="ECO:0000259" key="11">
    <source>
        <dbReference type="PROSITE" id="PS50060"/>
    </source>
</evidence>
<organism evidence="12 13">
    <name type="scientific">Cyprinus carpio carpio</name>
    <dbReference type="NCBI Taxonomy" id="630221"/>
    <lineage>
        <taxon>Eukaryota</taxon>
        <taxon>Metazoa</taxon>
        <taxon>Chordata</taxon>
        <taxon>Craniata</taxon>
        <taxon>Vertebrata</taxon>
        <taxon>Euteleostomi</taxon>
        <taxon>Actinopterygii</taxon>
        <taxon>Neopterygii</taxon>
        <taxon>Teleostei</taxon>
        <taxon>Ostariophysi</taxon>
        <taxon>Cypriniformes</taxon>
        <taxon>Cyprinidae</taxon>
        <taxon>Cyprininae</taxon>
        <taxon>Cyprinus</taxon>
    </lineage>
</organism>
<dbReference type="SMART" id="SM00181">
    <property type="entry name" value="EGF"/>
    <property type="match status" value="5"/>
</dbReference>
<feature type="domain" description="EGF-like" evidence="10">
    <location>
        <begin position="216"/>
        <end position="254"/>
    </location>
</feature>
<reference evidence="12" key="2">
    <citation type="submission" date="2025-09" db="UniProtKB">
        <authorList>
            <consortium name="Ensembl"/>
        </authorList>
    </citation>
    <scope>IDENTIFICATION</scope>
</reference>
<dbReference type="SUPFAM" id="SSF49899">
    <property type="entry name" value="Concanavalin A-like lectins/glucanases"/>
    <property type="match status" value="1"/>
</dbReference>
<dbReference type="SMART" id="SM00137">
    <property type="entry name" value="MAM"/>
    <property type="match status" value="1"/>
</dbReference>
<evidence type="ECO:0000256" key="1">
    <source>
        <dbReference type="ARBA" id="ARBA00009738"/>
    </source>
</evidence>
<sequence>MKHLLWISALSFLLYFSSGSADYREKRQIPSRSLAGVCRYGSRLECCYGWKKNSKGHCEAQCDLGCKHGECVGPNKCKCFPGYTGKTCSQDLNECGLKPRPCEHRCMNTFGSYMCYCLNGYMLMSDGSCANSRTCSLAHCQYGCEEVQGEVRCLCPSPGLQLGSDGKTCEDIDECATGKNQCPFNRQCTNTFGSYYCKCQTGYDLKYVNGKYDCIDINECTSNTHKCSHHAECINTHGSYKCKCKQGFRGSGFDCSAPIHCRAYIAETLMQCYISPNLMKKQCHLHHGLPEIKPFYYRSWEGEKGNGQVFLNAIPDFPSKTRILGGKFDNTIPEPAVTESPRLRLQPFDYEGEVYIGPPEQKPVFPEEKFYDEEDEEEEEEDDTGNQLEGEELNPRGDAFFPDDFVPVYGPESEPKEIQAAPLKERFLTDCDFDRGACEWVQDDQDDLDWTIKYHENGREYYLALEGPVGNRKEQARIKLLLDDYMRQSSFCLKFDYRIQVQNMGVLRVMLDNSAVAVWERRNPLNRSWQSEQITITWTENTPEAIIFEAERGRSASGEIGLDHVVLISGPCSDDKSDIF</sequence>
<evidence type="ECO:0000256" key="9">
    <source>
        <dbReference type="SAM" id="SignalP"/>
    </source>
</evidence>
<feature type="domain" description="EGF-like" evidence="10">
    <location>
        <begin position="171"/>
        <end position="209"/>
    </location>
</feature>
<dbReference type="SUPFAM" id="SSF57184">
    <property type="entry name" value="Growth factor receptor domain"/>
    <property type="match status" value="1"/>
</dbReference>
<dbReference type="PANTHER" id="PTHR24050">
    <property type="entry name" value="PA14 DOMAIN-CONTAINING PROTEIN"/>
    <property type="match status" value="1"/>
</dbReference>
<dbReference type="CDD" id="cd00054">
    <property type="entry name" value="EGF_CA"/>
    <property type="match status" value="2"/>
</dbReference>
<evidence type="ECO:0000256" key="7">
    <source>
        <dbReference type="PROSITE-ProRule" id="PRU00076"/>
    </source>
</evidence>
<feature type="signal peptide" evidence="9">
    <location>
        <begin position="1"/>
        <end position="21"/>
    </location>
</feature>
<keyword evidence="5" id="KW-0130">Cell adhesion</keyword>
<evidence type="ECO:0000256" key="3">
    <source>
        <dbReference type="ARBA" id="ARBA00022729"/>
    </source>
</evidence>
<dbReference type="GO" id="GO:0016020">
    <property type="term" value="C:membrane"/>
    <property type="evidence" value="ECO:0007669"/>
    <property type="project" value="InterPro"/>
</dbReference>
<keyword evidence="3 9" id="KW-0732">Signal</keyword>
<dbReference type="PROSITE" id="PS01187">
    <property type="entry name" value="EGF_CA"/>
    <property type="match status" value="1"/>
</dbReference>
<protein>
    <submittedName>
        <fullName evidence="12">EGF like domain multiple 6</fullName>
    </submittedName>
</protein>
<dbReference type="Pfam" id="PF00629">
    <property type="entry name" value="MAM"/>
    <property type="match status" value="1"/>
</dbReference>
<keyword evidence="13" id="KW-1185">Reference proteome</keyword>
<dbReference type="PROSITE" id="PS00010">
    <property type="entry name" value="ASX_HYDROXYL"/>
    <property type="match status" value="3"/>
</dbReference>
<evidence type="ECO:0000256" key="5">
    <source>
        <dbReference type="ARBA" id="ARBA00022889"/>
    </source>
</evidence>
<dbReference type="InterPro" id="IPR001881">
    <property type="entry name" value="EGF-like_Ca-bd_dom"/>
</dbReference>
<proteinExistence type="inferred from homology"/>
<dbReference type="OMA" id="CVDTIGD"/>
<keyword evidence="2 7" id="KW-0245">EGF-like domain</keyword>
<comment type="caution">
    <text evidence="7">Lacks conserved residue(s) required for the propagation of feature annotation.</text>
</comment>
<dbReference type="SMART" id="SM00179">
    <property type="entry name" value="EGF_CA"/>
    <property type="match status" value="3"/>
</dbReference>
<evidence type="ECO:0000256" key="6">
    <source>
        <dbReference type="ARBA" id="ARBA00023157"/>
    </source>
</evidence>
<name>A0A9J7Y6X5_CYPCA</name>
<dbReference type="PANTHER" id="PTHR24050:SF24">
    <property type="entry name" value="EPIDERMAL GROWTH FACTOR-LIKE PROTEIN 6"/>
    <property type="match status" value="1"/>
</dbReference>
<comment type="similarity">
    <text evidence="1">Belongs to the nephronectin family.</text>
</comment>
<evidence type="ECO:0000313" key="13">
    <source>
        <dbReference type="Proteomes" id="UP001108240"/>
    </source>
</evidence>
<dbReference type="InterPro" id="IPR018097">
    <property type="entry name" value="EGF_Ca-bd_CS"/>
</dbReference>
<dbReference type="GeneTree" id="ENSGT00930000150973"/>
<dbReference type="PROSITE" id="PS50026">
    <property type="entry name" value="EGF_3"/>
    <property type="match status" value="2"/>
</dbReference>
<dbReference type="InterPro" id="IPR000152">
    <property type="entry name" value="EGF-type_Asp/Asn_hydroxyl_site"/>
</dbReference>
<dbReference type="PROSITE" id="PS00022">
    <property type="entry name" value="EGF_1"/>
    <property type="match status" value="1"/>
</dbReference>
<dbReference type="InterPro" id="IPR052235">
    <property type="entry name" value="Nephronectin_domain"/>
</dbReference>
<dbReference type="Pfam" id="PF07645">
    <property type="entry name" value="EGF_CA"/>
    <property type="match status" value="3"/>
</dbReference>
<dbReference type="InterPro" id="IPR000998">
    <property type="entry name" value="MAM_dom"/>
</dbReference>
<dbReference type="GO" id="GO:0005576">
    <property type="term" value="C:extracellular region"/>
    <property type="evidence" value="ECO:0007669"/>
    <property type="project" value="UniProtKB-SubCell"/>
</dbReference>
<evidence type="ECO:0000256" key="2">
    <source>
        <dbReference type="ARBA" id="ARBA00022536"/>
    </source>
</evidence>
<evidence type="ECO:0000256" key="8">
    <source>
        <dbReference type="SAM" id="MobiDB-lite"/>
    </source>
</evidence>
<keyword evidence="6" id="KW-1015">Disulfide bond</keyword>
<dbReference type="InterPro" id="IPR013320">
    <property type="entry name" value="ConA-like_dom_sf"/>
</dbReference>
<feature type="chain" id="PRO_5039947244" evidence="9">
    <location>
        <begin position="22"/>
        <end position="580"/>
    </location>
</feature>
<dbReference type="CDD" id="cd06263">
    <property type="entry name" value="MAM"/>
    <property type="match status" value="1"/>
</dbReference>
<dbReference type="InterPro" id="IPR009030">
    <property type="entry name" value="Growth_fac_rcpt_cys_sf"/>
</dbReference>
<keyword evidence="4" id="KW-0677">Repeat</keyword>
<dbReference type="GO" id="GO:0030855">
    <property type="term" value="P:epithelial cell differentiation"/>
    <property type="evidence" value="ECO:0007669"/>
    <property type="project" value="UniProtKB-ARBA"/>
</dbReference>
<dbReference type="Gene3D" id="2.60.120.200">
    <property type="match status" value="1"/>
</dbReference>
<dbReference type="Gene3D" id="2.10.25.10">
    <property type="entry name" value="Laminin"/>
    <property type="match status" value="5"/>
</dbReference>
<dbReference type="InterPro" id="IPR000742">
    <property type="entry name" value="EGF"/>
</dbReference>
<reference evidence="12" key="1">
    <citation type="submission" date="2025-08" db="UniProtKB">
        <authorList>
            <consortium name="Ensembl"/>
        </authorList>
    </citation>
    <scope>IDENTIFICATION</scope>
</reference>
<dbReference type="PROSITE" id="PS50060">
    <property type="entry name" value="MAM_2"/>
    <property type="match status" value="1"/>
</dbReference>
<feature type="compositionally biased region" description="Acidic residues" evidence="8">
    <location>
        <begin position="370"/>
        <end position="392"/>
    </location>
</feature>
<dbReference type="GO" id="GO:0007155">
    <property type="term" value="P:cell adhesion"/>
    <property type="evidence" value="ECO:0007669"/>
    <property type="project" value="UniProtKB-KW"/>
</dbReference>
<dbReference type="FunFam" id="2.10.25.10:FF:000187">
    <property type="entry name" value="nephronectin isoform X1"/>
    <property type="match status" value="1"/>
</dbReference>
<dbReference type="PROSITE" id="PS01186">
    <property type="entry name" value="EGF_2"/>
    <property type="match status" value="2"/>
</dbReference>
<evidence type="ECO:0000259" key="10">
    <source>
        <dbReference type="PROSITE" id="PS50026"/>
    </source>
</evidence>
<dbReference type="Ensembl" id="ENSCCRT00000177858.1">
    <property type="protein sequence ID" value="ENSCCRP00000113265.1"/>
    <property type="gene ID" value="ENSCCRG00000059796.1"/>
</dbReference>
<evidence type="ECO:0000256" key="4">
    <source>
        <dbReference type="ARBA" id="ARBA00022737"/>
    </source>
</evidence>
<dbReference type="SUPFAM" id="SSF57196">
    <property type="entry name" value="EGF/Laminin"/>
    <property type="match status" value="2"/>
</dbReference>
<dbReference type="InterPro" id="IPR049883">
    <property type="entry name" value="NOTCH1_EGF-like"/>
</dbReference>
<dbReference type="AlphaFoldDB" id="A0A9J7Y6X5"/>
<feature type="region of interest" description="Disordered" evidence="8">
    <location>
        <begin position="356"/>
        <end position="399"/>
    </location>
</feature>
<dbReference type="Proteomes" id="UP001108240">
    <property type="component" value="Unplaced"/>
</dbReference>
<evidence type="ECO:0000313" key="12">
    <source>
        <dbReference type="Ensembl" id="ENSCCRP00000113265.1"/>
    </source>
</evidence>
<dbReference type="GO" id="GO:0005509">
    <property type="term" value="F:calcium ion binding"/>
    <property type="evidence" value="ECO:0007669"/>
    <property type="project" value="InterPro"/>
</dbReference>
<feature type="domain" description="MAM" evidence="11">
    <location>
        <begin position="429"/>
        <end position="574"/>
    </location>
</feature>
<accession>A0A9J7Y6X5</accession>